<evidence type="ECO:0000313" key="2">
    <source>
        <dbReference type="EMBL" id="SMP75339.1"/>
    </source>
</evidence>
<dbReference type="InterPro" id="IPR027392">
    <property type="entry name" value="TF_Znf"/>
</dbReference>
<keyword evidence="2" id="KW-0863">Zinc-finger</keyword>
<gene>
    <name evidence="2" type="ORF">SAMN06265222_11921</name>
</gene>
<keyword evidence="3" id="KW-1185">Reference proteome</keyword>
<dbReference type="EMBL" id="FXUG01000019">
    <property type="protein sequence ID" value="SMP75339.1"/>
    <property type="molecule type" value="Genomic_DNA"/>
</dbReference>
<protein>
    <submittedName>
        <fullName evidence="2">Transcription factor zinc-finger</fullName>
    </submittedName>
</protein>
<dbReference type="GO" id="GO:0008270">
    <property type="term" value="F:zinc ion binding"/>
    <property type="evidence" value="ECO:0007669"/>
    <property type="project" value="UniProtKB-KW"/>
</dbReference>
<comment type="caution">
    <text evidence="2">The sequence shown here is derived from an EMBL/GenBank/DDBJ whole genome shotgun (WGS) entry which is preliminary data.</text>
</comment>
<dbReference type="RefSeq" id="WP_283435036.1">
    <property type="nucleotide sequence ID" value="NZ_FXUG01000019.1"/>
</dbReference>
<dbReference type="Pfam" id="PF13453">
    <property type="entry name" value="Zn_ribbon_TFIIB"/>
    <property type="match status" value="1"/>
</dbReference>
<reference evidence="2 3" key="1">
    <citation type="submission" date="2017-05" db="EMBL/GenBank/DDBJ databases">
        <authorList>
            <person name="Varghese N."/>
            <person name="Submissions S."/>
        </authorList>
    </citation>
    <scope>NUCLEOTIDE SEQUENCE [LARGE SCALE GENOMIC DNA]</scope>
    <source>
        <strain evidence="2 3">DSM 25457</strain>
    </source>
</reference>
<evidence type="ECO:0000313" key="3">
    <source>
        <dbReference type="Proteomes" id="UP001158067"/>
    </source>
</evidence>
<evidence type="ECO:0000259" key="1">
    <source>
        <dbReference type="Pfam" id="PF13453"/>
    </source>
</evidence>
<organism evidence="2 3">
    <name type="scientific">Neorhodopirellula lusitana</name>
    <dbReference type="NCBI Taxonomy" id="445327"/>
    <lineage>
        <taxon>Bacteria</taxon>
        <taxon>Pseudomonadati</taxon>
        <taxon>Planctomycetota</taxon>
        <taxon>Planctomycetia</taxon>
        <taxon>Pirellulales</taxon>
        <taxon>Pirellulaceae</taxon>
        <taxon>Neorhodopirellula</taxon>
    </lineage>
</organism>
<keyword evidence="2" id="KW-0479">Metal-binding</keyword>
<sequence length="175" mass="19001">MKCISCAAPVSRLDRSGRYVCDYCETEAVAKALSDSIDKLVLTGTASSLACPSCCHAGSKNGNTVMLETGSLDNQSILGCRTCQGVWIRRPSFALLVHGRRSEYTGPDRVSDFDLAVDGPRSHYDRLECPMCQSTMESFFYAGPGRVAIDSCAACERVWLDCGELTRIAEAPGRR</sequence>
<dbReference type="Proteomes" id="UP001158067">
    <property type="component" value="Unassembled WGS sequence"/>
</dbReference>
<feature type="domain" description="Transcription factor zinc-finger" evidence="1">
    <location>
        <begin position="129"/>
        <end position="170"/>
    </location>
</feature>
<name>A0ABY1QMX1_9BACT</name>
<keyword evidence="2" id="KW-0862">Zinc</keyword>
<accession>A0ABY1QMX1</accession>
<proteinExistence type="predicted"/>